<name>A0A453Q982_AEGTS</name>
<protein>
    <submittedName>
        <fullName evidence="1">Uncharacterized protein</fullName>
    </submittedName>
</protein>
<dbReference type="Gramene" id="AET7Gv20003800.1">
    <property type="protein sequence ID" value="AET7Gv20003800.1"/>
    <property type="gene ID" value="AET7Gv20003800"/>
</dbReference>
<dbReference type="AlphaFoldDB" id="A0A453Q982"/>
<reference evidence="1" key="4">
    <citation type="submission" date="2019-03" db="UniProtKB">
        <authorList>
            <consortium name="EnsemblPlants"/>
        </authorList>
    </citation>
    <scope>IDENTIFICATION</scope>
</reference>
<organism evidence="1 2">
    <name type="scientific">Aegilops tauschii subsp. strangulata</name>
    <name type="common">Goatgrass</name>
    <dbReference type="NCBI Taxonomy" id="200361"/>
    <lineage>
        <taxon>Eukaryota</taxon>
        <taxon>Viridiplantae</taxon>
        <taxon>Streptophyta</taxon>
        <taxon>Embryophyta</taxon>
        <taxon>Tracheophyta</taxon>
        <taxon>Spermatophyta</taxon>
        <taxon>Magnoliopsida</taxon>
        <taxon>Liliopsida</taxon>
        <taxon>Poales</taxon>
        <taxon>Poaceae</taxon>
        <taxon>BOP clade</taxon>
        <taxon>Pooideae</taxon>
        <taxon>Triticodae</taxon>
        <taxon>Triticeae</taxon>
        <taxon>Triticinae</taxon>
        <taxon>Aegilops</taxon>
    </lineage>
</organism>
<dbReference type="EnsemblPlants" id="AET7Gv20003800.1">
    <property type="protein sequence ID" value="AET7Gv20003800.1"/>
    <property type="gene ID" value="AET7Gv20003800"/>
</dbReference>
<reference evidence="1" key="3">
    <citation type="journal article" date="2017" name="Nature">
        <title>Genome sequence of the progenitor of the wheat D genome Aegilops tauschii.</title>
        <authorList>
            <person name="Luo M.C."/>
            <person name="Gu Y.Q."/>
            <person name="Puiu D."/>
            <person name="Wang H."/>
            <person name="Twardziok S.O."/>
            <person name="Deal K.R."/>
            <person name="Huo N."/>
            <person name="Zhu T."/>
            <person name="Wang L."/>
            <person name="Wang Y."/>
            <person name="McGuire P.E."/>
            <person name="Liu S."/>
            <person name="Long H."/>
            <person name="Ramasamy R.K."/>
            <person name="Rodriguez J.C."/>
            <person name="Van S.L."/>
            <person name="Yuan L."/>
            <person name="Wang Z."/>
            <person name="Xia Z."/>
            <person name="Xiao L."/>
            <person name="Anderson O.D."/>
            <person name="Ouyang S."/>
            <person name="Liang Y."/>
            <person name="Zimin A.V."/>
            <person name="Pertea G."/>
            <person name="Qi P."/>
            <person name="Bennetzen J.L."/>
            <person name="Dai X."/>
            <person name="Dawson M.W."/>
            <person name="Muller H.G."/>
            <person name="Kugler K."/>
            <person name="Rivarola-Duarte L."/>
            <person name="Spannagl M."/>
            <person name="Mayer K.F.X."/>
            <person name="Lu F.H."/>
            <person name="Bevan M.W."/>
            <person name="Leroy P."/>
            <person name="Li P."/>
            <person name="You F.M."/>
            <person name="Sun Q."/>
            <person name="Liu Z."/>
            <person name="Lyons E."/>
            <person name="Wicker T."/>
            <person name="Salzberg S.L."/>
            <person name="Devos K.M."/>
            <person name="Dvorak J."/>
        </authorList>
    </citation>
    <scope>NUCLEOTIDE SEQUENCE [LARGE SCALE GENOMIC DNA]</scope>
    <source>
        <strain evidence="1">cv. AL8/78</strain>
    </source>
</reference>
<reference evidence="1" key="5">
    <citation type="journal article" date="2021" name="G3 (Bethesda)">
        <title>Aegilops tauschii genome assembly Aet v5.0 features greater sequence contiguity and improved annotation.</title>
        <authorList>
            <person name="Wang L."/>
            <person name="Zhu T."/>
            <person name="Rodriguez J.C."/>
            <person name="Deal K.R."/>
            <person name="Dubcovsky J."/>
            <person name="McGuire P.E."/>
            <person name="Lux T."/>
            <person name="Spannagl M."/>
            <person name="Mayer K.F.X."/>
            <person name="Baldrich P."/>
            <person name="Meyers B.C."/>
            <person name="Huo N."/>
            <person name="Gu Y.Q."/>
            <person name="Zhou H."/>
            <person name="Devos K.M."/>
            <person name="Bennetzen J.L."/>
            <person name="Unver T."/>
            <person name="Budak H."/>
            <person name="Gulick P.J."/>
            <person name="Galiba G."/>
            <person name="Kalapos B."/>
            <person name="Nelson D.R."/>
            <person name="Li P."/>
            <person name="You F.M."/>
            <person name="Luo M.C."/>
            <person name="Dvorak J."/>
        </authorList>
    </citation>
    <scope>NUCLEOTIDE SEQUENCE [LARGE SCALE GENOMIC DNA]</scope>
    <source>
        <strain evidence="1">cv. AL8/78</strain>
    </source>
</reference>
<evidence type="ECO:0000313" key="1">
    <source>
        <dbReference type="EnsemblPlants" id="AET7Gv20003800.1"/>
    </source>
</evidence>
<proteinExistence type="predicted"/>
<accession>A0A453Q982</accession>
<dbReference type="Proteomes" id="UP000015105">
    <property type="component" value="Chromosome 7D"/>
</dbReference>
<evidence type="ECO:0000313" key="2">
    <source>
        <dbReference type="Proteomes" id="UP000015105"/>
    </source>
</evidence>
<sequence>MGDRWHQRGDTRLLPCKKQSCGSDRLGGGCPGSSLESLGKNKGIFGWTGGEDGRLCCWRSDDVVQTKKSWISSTLVSRVDKKTKIRHQPY</sequence>
<keyword evidence="2" id="KW-1185">Reference proteome</keyword>
<dbReference type="STRING" id="200361.A0A453Q982"/>
<reference evidence="2" key="1">
    <citation type="journal article" date="2014" name="Science">
        <title>Ancient hybridizations among the ancestral genomes of bread wheat.</title>
        <authorList>
            <consortium name="International Wheat Genome Sequencing Consortium,"/>
            <person name="Marcussen T."/>
            <person name="Sandve S.R."/>
            <person name="Heier L."/>
            <person name="Spannagl M."/>
            <person name="Pfeifer M."/>
            <person name="Jakobsen K.S."/>
            <person name="Wulff B.B."/>
            <person name="Steuernagel B."/>
            <person name="Mayer K.F."/>
            <person name="Olsen O.A."/>
        </authorList>
    </citation>
    <scope>NUCLEOTIDE SEQUENCE [LARGE SCALE GENOMIC DNA]</scope>
    <source>
        <strain evidence="2">cv. AL8/78</strain>
    </source>
</reference>
<reference evidence="2" key="2">
    <citation type="journal article" date="2017" name="Nat. Plants">
        <title>The Aegilops tauschii genome reveals multiple impacts of transposons.</title>
        <authorList>
            <person name="Zhao G."/>
            <person name="Zou C."/>
            <person name="Li K."/>
            <person name="Wang K."/>
            <person name="Li T."/>
            <person name="Gao L."/>
            <person name="Zhang X."/>
            <person name="Wang H."/>
            <person name="Yang Z."/>
            <person name="Liu X."/>
            <person name="Jiang W."/>
            <person name="Mao L."/>
            <person name="Kong X."/>
            <person name="Jiao Y."/>
            <person name="Jia J."/>
        </authorList>
    </citation>
    <scope>NUCLEOTIDE SEQUENCE [LARGE SCALE GENOMIC DNA]</scope>
    <source>
        <strain evidence="2">cv. AL8/78</strain>
    </source>
</reference>